<evidence type="ECO:0000313" key="7">
    <source>
        <dbReference type="Proteomes" id="UP000679690"/>
    </source>
</evidence>
<dbReference type="PANTHER" id="PTHR30055">
    <property type="entry name" value="HTH-TYPE TRANSCRIPTIONAL REGULATOR RUTR"/>
    <property type="match status" value="1"/>
</dbReference>
<reference evidence="6 7" key="1">
    <citation type="submission" date="2021-03" db="EMBL/GenBank/DDBJ databases">
        <title>Actinoplanes flavus sp. nov., a novel actinomycete isolated from Coconut Palm rhizosphere soil.</title>
        <authorList>
            <person name="Luo X."/>
        </authorList>
    </citation>
    <scope>NUCLEOTIDE SEQUENCE [LARGE SCALE GENOMIC DNA]</scope>
    <source>
        <strain evidence="6 7">NEAU-H7</strain>
    </source>
</reference>
<proteinExistence type="predicted"/>
<evidence type="ECO:0000259" key="5">
    <source>
        <dbReference type="PROSITE" id="PS50977"/>
    </source>
</evidence>
<sequence length="238" mass="26489">MYLVHETCTLYGCQVTGDRLTKAAVAERALRLADEEGLEAVTVRRLAKELGVTPMALYWHFKNKDELFLGMVDHMLSGVRSDPRTGESWQKRLRAVVETVIGVMRAHPSLPTLLHSVDKTRTESFNRATNDTLALLTEAGFTVEEGFWVASYLLNGCIGIVGAQPGCPPGLPSDQEPEWRRQKRVQLEGMPADRFPMMVELAASYRDEPDMERYYAFCADLLLAAVESMAAAGGSQHR</sequence>
<feature type="domain" description="HTH tetR-type" evidence="5">
    <location>
        <begin position="19"/>
        <end position="79"/>
    </location>
</feature>
<evidence type="ECO:0000256" key="1">
    <source>
        <dbReference type="ARBA" id="ARBA00023015"/>
    </source>
</evidence>
<keyword evidence="2 4" id="KW-0238">DNA-binding</keyword>
<dbReference type="Proteomes" id="UP000679690">
    <property type="component" value="Unassembled WGS sequence"/>
</dbReference>
<evidence type="ECO:0000256" key="2">
    <source>
        <dbReference type="ARBA" id="ARBA00023125"/>
    </source>
</evidence>
<keyword evidence="7" id="KW-1185">Reference proteome</keyword>
<dbReference type="SUPFAM" id="SSF46689">
    <property type="entry name" value="Homeodomain-like"/>
    <property type="match status" value="1"/>
</dbReference>
<dbReference type="Pfam" id="PF00440">
    <property type="entry name" value="TetR_N"/>
    <property type="match status" value="1"/>
</dbReference>
<evidence type="ECO:0000256" key="3">
    <source>
        <dbReference type="ARBA" id="ARBA00023163"/>
    </source>
</evidence>
<feature type="DNA-binding region" description="H-T-H motif" evidence="4">
    <location>
        <begin position="42"/>
        <end position="61"/>
    </location>
</feature>
<protein>
    <submittedName>
        <fullName evidence="6">TetR family transcriptional regulator</fullName>
    </submittedName>
</protein>
<dbReference type="InterPro" id="IPR004111">
    <property type="entry name" value="Repressor_TetR_C"/>
</dbReference>
<keyword evidence="3" id="KW-0804">Transcription</keyword>
<dbReference type="Gene3D" id="1.10.357.10">
    <property type="entry name" value="Tetracycline Repressor, domain 2"/>
    <property type="match status" value="1"/>
</dbReference>
<evidence type="ECO:0000313" key="6">
    <source>
        <dbReference type="EMBL" id="MBO3742141.1"/>
    </source>
</evidence>
<dbReference type="InterPro" id="IPR001647">
    <property type="entry name" value="HTH_TetR"/>
</dbReference>
<dbReference type="PROSITE" id="PS50977">
    <property type="entry name" value="HTH_TETR_2"/>
    <property type="match status" value="1"/>
</dbReference>
<comment type="caution">
    <text evidence="6">The sequence shown here is derived from an EMBL/GenBank/DDBJ whole genome shotgun (WGS) entry which is preliminary data.</text>
</comment>
<dbReference type="EMBL" id="JAGFNS010000026">
    <property type="protein sequence ID" value="MBO3742141.1"/>
    <property type="molecule type" value="Genomic_DNA"/>
</dbReference>
<dbReference type="SUPFAM" id="SSF48498">
    <property type="entry name" value="Tetracyclin repressor-like, C-terminal domain"/>
    <property type="match status" value="1"/>
</dbReference>
<accession>A0ABS3UU72</accession>
<gene>
    <name evidence="6" type="ORF">J5X75_32015</name>
</gene>
<dbReference type="InterPro" id="IPR036271">
    <property type="entry name" value="Tet_transcr_reg_TetR-rel_C_sf"/>
</dbReference>
<dbReference type="InterPro" id="IPR050109">
    <property type="entry name" value="HTH-type_TetR-like_transc_reg"/>
</dbReference>
<dbReference type="PANTHER" id="PTHR30055:SF151">
    <property type="entry name" value="TRANSCRIPTIONAL REGULATORY PROTEIN"/>
    <property type="match status" value="1"/>
</dbReference>
<evidence type="ECO:0000256" key="4">
    <source>
        <dbReference type="PROSITE-ProRule" id="PRU00335"/>
    </source>
</evidence>
<dbReference type="Pfam" id="PF02909">
    <property type="entry name" value="TetR_C_1"/>
    <property type="match status" value="1"/>
</dbReference>
<dbReference type="InterPro" id="IPR009057">
    <property type="entry name" value="Homeodomain-like_sf"/>
</dbReference>
<keyword evidence="1" id="KW-0805">Transcription regulation</keyword>
<name>A0ABS3UU72_9ACTN</name>
<dbReference type="PRINTS" id="PR00455">
    <property type="entry name" value="HTHTETR"/>
</dbReference>
<organism evidence="6 7">
    <name type="scientific">Actinoplanes flavus</name>
    <dbReference type="NCBI Taxonomy" id="2820290"/>
    <lineage>
        <taxon>Bacteria</taxon>
        <taxon>Bacillati</taxon>
        <taxon>Actinomycetota</taxon>
        <taxon>Actinomycetes</taxon>
        <taxon>Micromonosporales</taxon>
        <taxon>Micromonosporaceae</taxon>
        <taxon>Actinoplanes</taxon>
    </lineage>
</organism>